<feature type="compositionally biased region" description="Polar residues" evidence="4">
    <location>
        <begin position="1698"/>
        <end position="1715"/>
    </location>
</feature>
<feature type="domain" description="Nucleoporin Nup159/Nup146 N-terminal" evidence="5">
    <location>
        <begin position="76"/>
        <end position="367"/>
    </location>
</feature>
<dbReference type="InterPro" id="IPR026054">
    <property type="entry name" value="Nucleoporin"/>
</dbReference>
<evidence type="ECO:0000256" key="4">
    <source>
        <dbReference type="SAM" id="MobiDB-lite"/>
    </source>
</evidence>
<dbReference type="GO" id="GO:0006405">
    <property type="term" value="P:RNA export from nucleus"/>
    <property type="evidence" value="ECO:0007669"/>
    <property type="project" value="TreeGrafter"/>
</dbReference>
<dbReference type="InterPro" id="IPR015943">
    <property type="entry name" value="WD40/YVTN_repeat-like_dom_sf"/>
</dbReference>
<comment type="subcellular location">
    <subcellularLocation>
        <location evidence="1">Nucleus</location>
    </subcellularLocation>
</comment>
<evidence type="ECO:0000256" key="3">
    <source>
        <dbReference type="ARBA" id="ARBA00023242"/>
    </source>
</evidence>
<dbReference type="PANTHER" id="PTHR23193">
    <property type="entry name" value="NUCLEAR PORE COMPLEX PROTEIN NUP"/>
    <property type="match status" value="1"/>
</dbReference>
<reference evidence="6 7" key="1">
    <citation type="submission" date="2020-04" db="EMBL/GenBank/DDBJ databases">
        <authorList>
            <person name="Wallbank WR R."/>
            <person name="Pardo Diaz C."/>
            <person name="Kozak K."/>
            <person name="Martin S."/>
            <person name="Jiggins C."/>
            <person name="Moest M."/>
            <person name="Warren A I."/>
            <person name="Byers J.R.P. K."/>
            <person name="Montejo-Kovacevich G."/>
            <person name="Yen C E."/>
        </authorList>
    </citation>
    <scope>NUCLEOTIDE SEQUENCE [LARGE SCALE GENOMIC DNA]</scope>
</reference>
<feature type="compositionally biased region" description="Basic and acidic residues" evidence="4">
    <location>
        <begin position="1189"/>
        <end position="1200"/>
    </location>
</feature>
<feature type="region of interest" description="Disordered" evidence="4">
    <location>
        <begin position="1164"/>
        <end position="1248"/>
    </location>
</feature>
<dbReference type="OrthoDB" id="248320at2759"/>
<feature type="region of interest" description="Disordered" evidence="4">
    <location>
        <begin position="1815"/>
        <end position="1843"/>
    </location>
</feature>
<dbReference type="Pfam" id="PF16755">
    <property type="entry name" value="Beta-prop_NUP159_NUP214"/>
    <property type="match status" value="1"/>
</dbReference>
<feature type="compositionally biased region" description="Low complexity" evidence="4">
    <location>
        <begin position="1323"/>
        <end position="1335"/>
    </location>
</feature>
<dbReference type="Proteomes" id="UP000494106">
    <property type="component" value="Unassembled WGS sequence"/>
</dbReference>
<feature type="region of interest" description="Disordered" evidence="4">
    <location>
        <begin position="1016"/>
        <end position="1077"/>
    </location>
</feature>
<feature type="compositionally biased region" description="Low complexity" evidence="4">
    <location>
        <begin position="1172"/>
        <end position="1185"/>
    </location>
</feature>
<gene>
    <name evidence="6" type="ORF">APLA_LOCUS4077</name>
</gene>
<name>A0A8S0ZDW0_ARCPL</name>
<feature type="compositionally biased region" description="Polar residues" evidence="4">
    <location>
        <begin position="1336"/>
        <end position="1355"/>
    </location>
</feature>
<organism evidence="6 7">
    <name type="scientific">Arctia plantaginis</name>
    <name type="common">Wood tiger moth</name>
    <name type="synonym">Phalaena plantaginis</name>
    <dbReference type="NCBI Taxonomy" id="874455"/>
    <lineage>
        <taxon>Eukaryota</taxon>
        <taxon>Metazoa</taxon>
        <taxon>Ecdysozoa</taxon>
        <taxon>Arthropoda</taxon>
        <taxon>Hexapoda</taxon>
        <taxon>Insecta</taxon>
        <taxon>Pterygota</taxon>
        <taxon>Neoptera</taxon>
        <taxon>Endopterygota</taxon>
        <taxon>Lepidoptera</taxon>
        <taxon>Glossata</taxon>
        <taxon>Ditrysia</taxon>
        <taxon>Noctuoidea</taxon>
        <taxon>Erebidae</taxon>
        <taxon>Arctiinae</taxon>
        <taxon>Arctia</taxon>
    </lineage>
</organism>
<keyword evidence="7" id="KW-1185">Reference proteome</keyword>
<feature type="compositionally biased region" description="Gly residues" evidence="4">
    <location>
        <begin position="1655"/>
        <end position="1669"/>
    </location>
</feature>
<comment type="caution">
    <text evidence="6">The sequence shown here is derived from an EMBL/GenBank/DDBJ whole genome shotgun (WGS) entry which is preliminary data.</text>
</comment>
<keyword evidence="2" id="KW-0813">Transport</keyword>
<evidence type="ECO:0000259" key="5">
    <source>
        <dbReference type="Pfam" id="PF16755"/>
    </source>
</evidence>
<evidence type="ECO:0000313" key="6">
    <source>
        <dbReference type="EMBL" id="CAB3230013.1"/>
    </source>
</evidence>
<dbReference type="GO" id="GO:0006606">
    <property type="term" value="P:protein import into nucleus"/>
    <property type="evidence" value="ECO:0007669"/>
    <property type="project" value="TreeGrafter"/>
</dbReference>
<dbReference type="PANTHER" id="PTHR23193:SF46">
    <property type="entry name" value="NUCLEAR PORE COMPLEX PROTEIN NUP214"/>
    <property type="match status" value="1"/>
</dbReference>
<proteinExistence type="predicted"/>
<dbReference type="InterPro" id="IPR039462">
    <property type="entry name" value="Nup159/Nup146_N"/>
</dbReference>
<feature type="region of interest" description="Disordered" evidence="4">
    <location>
        <begin position="1323"/>
        <end position="1355"/>
    </location>
</feature>
<dbReference type="GO" id="GO:0008139">
    <property type="term" value="F:nuclear localization sequence binding"/>
    <property type="evidence" value="ECO:0007669"/>
    <property type="project" value="TreeGrafter"/>
</dbReference>
<feature type="region of interest" description="Disordered" evidence="4">
    <location>
        <begin position="849"/>
        <end position="872"/>
    </location>
</feature>
<evidence type="ECO:0000313" key="7">
    <source>
        <dbReference type="Proteomes" id="UP000494106"/>
    </source>
</evidence>
<feature type="region of interest" description="Disordered" evidence="4">
    <location>
        <begin position="400"/>
        <end position="425"/>
    </location>
</feature>
<keyword evidence="3" id="KW-0539">Nucleus</keyword>
<feature type="compositionally biased region" description="Pro residues" evidence="4">
    <location>
        <begin position="402"/>
        <end position="422"/>
    </location>
</feature>
<dbReference type="Gene3D" id="2.130.10.10">
    <property type="entry name" value="YVTN repeat-like/Quinoprotein amine dehydrogenase"/>
    <property type="match status" value="1"/>
</dbReference>
<feature type="compositionally biased region" description="Basic and acidic residues" evidence="4">
    <location>
        <begin position="1220"/>
        <end position="1234"/>
    </location>
</feature>
<accession>A0A8S0ZDW0</accession>
<dbReference type="GO" id="GO:0017056">
    <property type="term" value="F:structural constituent of nuclear pore"/>
    <property type="evidence" value="ECO:0007669"/>
    <property type="project" value="TreeGrafter"/>
</dbReference>
<protein>
    <recommendedName>
        <fullName evidence="5">Nucleoporin Nup159/Nup146 N-terminal domain-containing protein</fullName>
    </recommendedName>
</protein>
<feature type="compositionally biased region" description="Low complexity" evidence="4">
    <location>
        <begin position="1670"/>
        <end position="1694"/>
    </location>
</feature>
<sequence length="1843" mass="194630">MESSLGPNPIDEPSLLYKLQRKIKVFNTSNPLPNKGYNLVACSSKYGLVFVGTPDRFLTVYHLKDLVDKDCEPQHITINLQEAPTHIAVSSDQELLAVTGGQLLSVYNIYNFQNTSLQPINIPLNKTSTFVSGLQWNPIIADSLAMVFYDGSLLVANISTSQVKMVQSKARCLCWSPKGKQLVTGNSDGTLTQYKPDLTPAKNIPAPKLFDGAPIEALAVYWISTFMFTVVFKNATDNSRPVVTVVNTPKVNPPHCLNYEDICYSMGTNRPWYYYLQAIPQWSLIMASSSNSMEIATLGSKKDGESWTQWCQSDEARPELPLTDKKIENFPIGISIDTSAIYQLPMGENQSLHPMPLLHVLSQNGLLTIFNVINLSKDAPQLCTPPQQFNLPAAAMTSVIPGKPPAVQPTPAQAPPPAPAPLPTQTKEQAAPLPLIQKPQGSIVSTSQQQPPAPPPQYSVSVINIPRPPSYTQPPISQGHSSVAVQGEQKQVTEIKPTPIVQPKAVINPPLPVEPKPQTAQQAQENAALKAEQERIGEMKANQQLKNMLVKEVNDFQKELYRFTVKTRETQAKLQRDIDSMKTNFVGLSISSEQLKKECFLDDMRGAIVQLKLELVRACAVIAEARTHAEAKDYHQWTQADPLTTKRVASIKKLAYYVENQLEQAQKALDYKWNEALRRDPHFNKPGQRMIRPILDDVYQPLVKQQEILSRQQAVLRTLRNTLKDCDVLPMFKSTSLLRNTPFKNKDPLSKLTKNILNMSIEPETTKEPLLSSQKLDALRDMLSNHKTVKIKPVNVEMKQHLANMKLNYAKTLKENSPVVSPSDVKPEVNPVTVKAQVGVLPNVQVKTEPKQEPMPTPKNTQSFTPPGPMKPPVPSLTNVARTLFTDELKSVPSEKAQMPSTTPKNTVSAFISQYSHETPVTPLTSSSAMNNAQGSVLKDLLQNRQTSFEPKAAETKDDSNTFMGQKICSPSTFAFSSSTISPAGSTATNTTVFATKPTSEVFNIFNKFQPQSFVPESKPFVPETTSQTFEPKPQPSALETKPLSLAQESKPQSPGTANSKSSETGEPEAVETKTFTLKPKVEKPLTCIFGAKTATSISSANVPDVLKTTQDIAKAQTKTSSKTVEKENLPEKSEVKVIQKPVAEKKDGAKNLTIQMTKTSIFGAVPEDHSSSSSSQSSTESTPTMVKTEPKVEPVKEKPVSPTSSASSIFAAGNATVPDEAKPSPLKLDEVTSKPEPVTPASTPVETVPSLKPSIFSSTNSSTAASVFGAAIAAQAKNTSQAGSIFAAAAASSPLTSAPIFGSTSKGSIFGSSQTSIFAPTTTATSTTTTESSALNSQTSDSPTKETISSTFGSPVTTSQTTSIFGSSVFPTLTTTSSTTPVFGSSTTAVFASATTKASVFDATTTTPSVFSSTPSAFTPTTQTTQTSVFGANTTTATTTAFATSGGSVFASAAANSNSATVFGGQSTTTQASSIFGSATATNTSAYVTPPSTTQASIFGTPPPTTQTSVLGTPPPTTQASIFGTPPPTTQASIFGTPPPTTQASVFGSTPAQTSVFGTSDSTAAQSTSLFGGADANLFAAASISTTSAPSQSSGGSIFGGSSSGSVFGSNTNVFGNKATFGQPNPTAASIFGAGGATTFGQKPNSNFWTGGSGNTEGGFGSSGGGFGQQATTQASSIFGGSTGGSFSSPSAGQGFGTPQQSVFSTPQQQSSTEPAFGGSTVFGGNQPGFGSPASFGSPSGGFGSSFGGGYNKSPNSGFGAPAAFGGGATFGGAPFGSTSPGKVYGGGNAAPAFSSTQSNATFESLATQNTLTFGNLAQQSGPTQQPAPTFNTSPSFTGWRG</sequence>
<evidence type="ECO:0000256" key="1">
    <source>
        <dbReference type="ARBA" id="ARBA00004123"/>
    </source>
</evidence>
<dbReference type="EMBL" id="CADEBC010000426">
    <property type="protein sequence ID" value="CAB3230013.1"/>
    <property type="molecule type" value="Genomic_DNA"/>
</dbReference>
<dbReference type="SUPFAM" id="SSF117289">
    <property type="entry name" value="Nucleoporin domain"/>
    <property type="match status" value="1"/>
</dbReference>
<dbReference type="GO" id="GO:0005643">
    <property type="term" value="C:nuclear pore"/>
    <property type="evidence" value="ECO:0007669"/>
    <property type="project" value="TreeGrafter"/>
</dbReference>
<feature type="compositionally biased region" description="Polar residues" evidence="4">
    <location>
        <begin position="1047"/>
        <end position="1065"/>
    </location>
</feature>
<evidence type="ECO:0000256" key="2">
    <source>
        <dbReference type="ARBA" id="ARBA00022448"/>
    </source>
</evidence>
<feature type="region of interest" description="Disordered" evidence="4">
    <location>
        <begin position="1655"/>
        <end position="1738"/>
    </location>
</feature>